<dbReference type="SUPFAM" id="SSF52540">
    <property type="entry name" value="P-loop containing nucleoside triphosphate hydrolases"/>
    <property type="match status" value="1"/>
</dbReference>
<dbReference type="Gene3D" id="1.10.10.60">
    <property type="entry name" value="Homeodomain-like"/>
    <property type="match status" value="1"/>
</dbReference>
<name>A0A0S2K2V9_9GAMM</name>
<dbReference type="GO" id="GO:0000160">
    <property type="term" value="P:phosphorelay signal transduction system"/>
    <property type="evidence" value="ECO:0007669"/>
    <property type="project" value="InterPro"/>
</dbReference>
<keyword evidence="2" id="KW-0067">ATP-binding</keyword>
<dbReference type="Pfam" id="PF00072">
    <property type="entry name" value="Response_reg"/>
    <property type="match status" value="1"/>
</dbReference>
<keyword evidence="5" id="KW-0597">Phosphoprotein</keyword>
<dbReference type="SMART" id="SM00448">
    <property type="entry name" value="REC"/>
    <property type="match status" value="1"/>
</dbReference>
<keyword evidence="1" id="KW-0547">Nucleotide-binding</keyword>
<dbReference type="InterPro" id="IPR058031">
    <property type="entry name" value="AAA_lid_NorR"/>
</dbReference>
<accession>A0A0S2K2V9</accession>
<dbReference type="FunFam" id="3.40.50.300:FF:000006">
    <property type="entry name" value="DNA-binding transcriptional regulator NtrC"/>
    <property type="match status" value="1"/>
</dbReference>
<feature type="domain" description="Response regulatory" evidence="7">
    <location>
        <begin position="3"/>
        <end position="124"/>
    </location>
</feature>
<evidence type="ECO:0000256" key="2">
    <source>
        <dbReference type="ARBA" id="ARBA00022840"/>
    </source>
</evidence>
<dbReference type="GO" id="GO:0005524">
    <property type="term" value="F:ATP binding"/>
    <property type="evidence" value="ECO:0007669"/>
    <property type="project" value="UniProtKB-KW"/>
</dbReference>
<dbReference type="PANTHER" id="PTHR32071">
    <property type="entry name" value="TRANSCRIPTIONAL REGULATORY PROTEIN"/>
    <property type="match status" value="1"/>
</dbReference>
<dbReference type="InterPro" id="IPR027417">
    <property type="entry name" value="P-loop_NTPase"/>
</dbReference>
<dbReference type="InterPro" id="IPR011006">
    <property type="entry name" value="CheY-like_superfamily"/>
</dbReference>
<gene>
    <name evidence="8" type="ORF">PP2015_1904</name>
</gene>
<evidence type="ECO:0000256" key="4">
    <source>
        <dbReference type="ARBA" id="ARBA00023163"/>
    </source>
</evidence>
<dbReference type="InterPro" id="IPR009057">
    <property type="entry name" value="Homeodomain-like_sf"/>
</dbReference>
<dbReference type="InterPro" id="IPR002197">
    <property type="entry name" value="HTH_Fis"/>
</dbReference>
<dbReference type="EMBL" id="CP013187">
    <property type="protein sequence ID" value="ALO42404.1"/>
    <property type="molecule type" value="Genomic_DNA"/>
</dbReference>
<dbReference type="PROSITE" id="PS50045">
    <property type="entry name" value="SIGMA54_INTERACT_4"/>
    <property type="match status" value="1"/>
</dbReference>
<evidence type="ECO:0000256" key="5">
    <source>
        <dbReference type="PROSITE-ProRule" id="PRU00169"/>
    </source>
</evidence>
<evidence type="ECO:0000256" key="3">
    <source>
        <dbReference type="ARBA" id="ARBA00023015"/>
    </source>
</evidence>
<keyword evidence="3" id="KW-0805">Transcription regulation</keyword>
<reference evidence="8 9" key="1">
    <citation type="submission" date="2015-11" db="EMBL/GenBank/DDBJ databases">
        <authorList>
            <person name="Zhang Y."/>
            <person name="Guo Z."/>
        </authorList>
    </citation>
    <scope>NUCLEOTIDE SEQUENCE [LARGE SCALE GENOMIC DNA]</scope>
    <source>
        <strain evidence="8 9">KCTC 12086</strain>
    </source>
</reference>
<dbReference type="PATRIC" id="fig|161398.10.peg.1932"/>
<dbReference type="STRING" id="161398.PP2015_1904"/>
<dbReference type="SUPFAM" id="SSF46689">
    <property type="entry name" value="Homeodomain-like"/>
    <property type="match status" value="1"/>
</dbReference>
<evidence type="ECO:0000259" key="7">
    <source>
        <dbReference type="PROSITE" id="PS50110"/>
    </source>
</evidence>
<dbReference type="RefSeq" id="WP_058030066.1">
    <property type="nucleotide sequence ID" value="NZ_CP013187.1"/>
</dbReference>
<dbReference type="GO" id="GO:0043565">
    <property type="term" value="F:sequence-specific DNA binding"/>
    <property type="evidence" value="ECO:0007669"/>
    <property type="project" value="InterPro"/>
</dbReference>
<dbReference type="AlphaFoldDB" id="A0A0S2K2V9"/>
<dbReference type="InterPro" id="IPR001789">
    <property type="entry name" value="Sig_transdc_resp-reg_receiver"/>
</dbReference>
<sequence>MANILVADDDINIIASLQFLLDDHGFDVQGVTSLEAAKTQLTQHNFDLVMLDMNFHRDTTSGCEGIEFIQQMNKLLADKLPPIIAMTGWATIDIAVSALKAGAKDFVQKPWQDDALINTIQTQIKLAEREQQLELAQDENSQLKQDLYLQHGDLIAESAVMQQLLKQAQSLAKSDMNILITGENGTGKSLLASKIHQFSKRASGPFVSANMGAIVESLFESELFGHVKGAFTDAKQNRAGRFQMAQQGTLFLDEIGNIPLAQQAKLLRVLEEKQFEPVGSSKTQRADVRLVSATNTDLESAIQAGSFRQDLFYRLNTVTLHMPALKARKDDIVPLANYFVAKHSKHYGKNDVCLSECAKAALLAYHWPGNLRELSHCIERALFLSDTSITVESLNLNVTSNLTQQNALTSMPEDSITTQAKLTLDEIEFQAMEQRLKHFAGNVTETAKSLGLSRSGYYRRLAKYEAQ</sequence>
<dbReference type="PANTHER" id="PTHR32071:SF113">
    <property type="entry name" value="ALGINATE BIOSYNTHESIS TRANSCRIPTIONAL REGULATORY PROTEIN ALGB"/>
    <property type="match status" value="1"/>
</dbReference>
<evidence type="ECO:0000313" key="8">
    <source>
        <dbReference type="EMBL" id="ALO42404.1"/>
    </source>
</evidence>
<dbReference type="InterPro" id="IPR003593">
    <property type="entry name" value="AAA+_ATPase"/>
</dbReference>
<dbReference type="Gene3D" id="3.40.50.2300">
    <property type="match status" value="1"/>
</dbReference>
<dbReference type="PROSITE" id="PS50110">
    <property type="entry name" value="RESPONSE_REGULATORY"/>
    <property type="match status" value="1"/>
</dbReference>
<dbReference type="KEGG" id="pphe:PP2015_1904"/>
<evidence type="ECO:0000256" key="1">
    <source>
        <dbReference type="ARBA" id="ARBA00022741"/>
    </source>
</evidence>
<dbReference type="OrthoDB" id="9784739at2"/>
<dbReference type="Pfam" id="PF00158">
    <property type="entry name" value="Sigma54_activat"/>
    <property type="match status" value="1"/>
</dbReference>
<dbReference type="Pfam" id="PF25601">
    <property type="entry name" value="AAA_lid_14"/>
    <property type="match status" value="1"/>
</dbReference>
<dbReference type="Gene3D" id="1.10.8.60">
    <property type="match status" value="1"/>
</dbReference>
<keyword evidence="9" id="KW-1185">Reference proteome</keyword>
<evidence type="ECO:0000259" key="6">
    <source>
        <dbReference type="PROSITE" id="PS50045"/>
    </source>
</evidence>
<dbReference type="Pfam" id="PF02954">
    <property type="entry name" value="HTH_8"/>
    <property type="match status" value="1"/>
</dbReference>
<proteinExistence type="predicted"/>
<dbReference type="Proteomes" id="UP000061457">
    <property type="component" value="Chromosome I"/>
</dbReference>
<dbReference type="SUPFAM" id="SSF52172">
    <property type="entry name" value="CheY-like"/>
    <property type="match status" value="1"/>
</dbReference>
<dbReference type="CDD" id="cd00009">
    <property type="entry name" value="AAA"/>
    <property type="match status" value="1"/>
</dbReference>
<keyword evidence="8" id="KW-0238">DNA-binding</keyword>
<dbReference type="CDD" id="cd00156">
    <property type="entry name" value="REC"/>
    <property type="match status" value="1"/>
</dbReference>
<organism evidence="8 9">
    <name type="scientific">Pseudoalteromonas phenolica</name>
    <dbReference type="NCBI Taxonomy" id="161398"/>
    <lineage>
        <taxon>Bacteria</taxon>
        <taxon>Pseudomonadati</taxon>
        <taxon>Pseudomonadota</taxon>
        <taxon>Gammaproteobacteria</taxon>
        <taxon>Alteromonadales</taxon>
        <taxon>Pseudoalteromonadaceae</taxon>
        <taxon>Pseudoalteromonas</taxon>
    </lineage>
</organism>
<dbReference type="GO" id="GO:0006355">
    <property type="term" value="P:regulation of DNA-templated transcription"/>
    <property type="evidence" value="ECO:0007669"/>
    <property type="project" value="InterPro"/>
</dbReference>
<feature type="domain" description="Sigma-54 factor interaction" evidence="6">
    <location>
        <begin position="154"/>
        <end position="383"/>
    </location>
</feature>
<evidence type="ECO:0000313" key="9">
    <source>
        <dbReference type="Proteomes" id="UP000061457"/>
    </source>
</evidence>
<dbReference type="PROSITE" id="PS00688">
    <property type="entry name" value="SIGMA54_INTERACT_3"/>
    <property type="match status" value="1"/>
</dbReference>
<feature type="modified residue" description="4-aspartylphosphate" evidence="5">
    <location>
        <position position="52"/>
    </location>
</feature>
<protein>
    <submittedName>
        <fullName evidence="8">Sigma-54 dependent DNA-binding response regulator, Fis family protein</fullName>
    </submittedName>
</protein>
<dbReference type="Gene3D" id="3.40.50.300">
    <property type="entry name" value="P-loop containing nucleotide triphosphate hydrolases"/>
    <property type="match status" value="1"/>
</dbReference>
<keyword evidence="4" id="KW-0804">Transcription</keyword>
<dbReference type="SMART" id="SM00382">
    <property type="entry name" value="AAA"/>
    <property type="match status" value="1"/>
</dbReference>
<dbReference type="InterPro" id="IPR025944">
    <property type="entry name" value="Sigma_54_int_dom_CS"/>
</dbReference>
<dbReference type="InterPro" id="IPR002078">
    <property type="entry name" value="Sigma_54_int"/>
</dbReference>